<feature type="chain" id="PRO_5042062918" evidence="1">
    <location>
        <begin position="27"/>
        <end position="117"/>
    </location>
</feature>
<reference evidence="2" key="1">
    <citation type="submission" date="2022-04" db="EMBL/GenBank/DDBJ databases">
        <title>A functionally conserved STORR gene fusion in Papaver species that diverged 16.8 million years ago.</title>
        <authorList>
            <person name="Catania T."/>
        </authorList>
    </citation>
    <scope>NUCLEOTIDE SEQUENCE</scope>
    <source>
        <strain evidence="2">S-188037</strain>
    </source>
</reference>
<name>A0AAD4SLH3_9MAGN</name>
<sequence length="117" mass="13037">MAGANMMGWAMLVVVVMALYVGKAEAWPCAFDCAREHAEEQGGNWWDYAVQCTGECRDHSPPRLSSNTDEVRASPQLAKALALLAQAPELQQEFMRFRSVSLSMVPHSKNPMKERLP</sequence>
<evidence type="ECO:0000313" key="3">
    <source>
        <dbReference type="Proteomes" id="UP001202328"/>
    </source>
</evidence>
<accession>A0AAD4SLH3</accession>
<dbReference type="EMBL" id="JAJJMB010010087">
    <property type="protein sequence ID" value="KAI3910935.1"/>
    <property type="molecule type" value="Genomic_DNA"/>
</dbReference>
<gene>
    <name evidence="2" type="ORF">MKW98_022622</name>
</gene>
<organism evidence="2 3">
    <name type="scientific">Papaver atlanticum</name>
    <dbReference type="NCBI Taxonomy" id="357466"/>
    <lineage>
        <taxon>Eukaryota</taxon>
        <taxon>Viridiplantae</taxon>
        <taxon>Streptophyta</taxon>
        <taxon>Embryophyta</taxon>
        <taxon>Tracheophyta</taxon>
        <taxon>Spermatophyta</taxon>
        <taxon>Magnoliopsida</taxon>
        <taxon>Ranunculales</taxon>
        <taxon>Papaveraceae</taxon>
        <taxon>Papaveroideae</taxon>
        <taxon>Papaver</taxon>
    </lineage>
</organism>
<keyword evidence="1" id="KW-0732">Signal</keyword>
<comment type="caution">
    <text evidence="2">The sequence shown here is derived from an EMBL/GenBank/DDBJ whole genome shotgun (WGS) entry which is preliminary data.</text>
</comment>
<keyword evidence="3" id="KW-1185">Reference proteome</keyword>
<evidence type="ECO:0000256" key="1">
    <source>
        <dbReference type="SAM" id="SignalP"/>
    </source>
</evidence>
<feature type="signal peptide" evidence="1">
    <location>
        <begin position="1"/>
        <end position="26"/>
    </location>
</feature>
<dbReference type="AlphaFoldDB" id="A0AAD4SLH3"/>
<evidence type="ECO:0000313" key="2">
    <source>
        <dbReference type="EMBL" id="KAI3910935.1"/>
    </source>
</evidence>
<proteinExistence type="predicted"/>
<dbReference type="Proteomes" id="UP001202328">
    <property type="component" value="Unassembled WGS sequence"/>
</dbReference>
<protein>
    <submittedName>
        <fullName evidence="2">Uncharacterized protein</fullName>
    </submittedName>
</protein>